<feature type="chain" id="PRO_5016387281" evidence="3">
    <location>
        <begin position="22"/>
        <end position="443"/>
    </location>
</feature>
<name>A0A330M096_9GAMM</name>
<dbReference type="Proteomes" id="UP000250123">
    <property type="component" value="Chromosome SHEWBE"/>
</dbReference>
<dbReference type="CDD" id="cd16893">
    <property type="entry name" value="LT_MltC_MltE"/>
    <property type="match status" value="1"/>
</dbReference>
<evidence type="ECO:0000313" key="6">
    <source>
        <dbReference type="Proteomes" id="UP000250123"/>
    </source>
</evidence>
<dbReference type="PANTHER" id="PTHR37423">
    <property type="entry name" value="SOLUBLE LYTIC MUREIN TRANSGLYCOSYLASE-RELATED"/>
    <property type="match status" value="1"/>
</dbReference>
<evidence type="ECO:0000256" key="1">
    <source>
        <dbReference type="ARBA" id="ARBA00007734"/>
    </source>
</evidence>
<dbReference type="SUPFAM" id="SSF53955">
    <property type="entry name" value="Lysozyme-like"/>
    <property type="match status" value="1"/>
</dbReference>
<evidence type="ECO:0000256" key="2">
    <source>
        <dbReference type="SAM" id="Coils"/>
    </source>
</evidence>
<feature type="domain" description="Transglycosylase SLT" evidence="4">
    <location>
        <begin position="275"/>
        <end position="399"/>
    </location>
</feature>
<organism evidence="5 6">
    <name type="scientific">Shewanella benthica</name>
    <dbReference type="NCBI Taxonomy" id="43661"/>
    <lineage>
        <taxon>Bacteria</taxon>
        <taxon>Pseudomonadati</taxon>
        <taxon>Pseudomonadota</taxon>
        <taxon>Gammaproteobacteria</taxon>
        <taxon>Alteromonadales</taxon>
        <taxon>Shewanellaceae</taxon>
        <taxon>Shewanella</taxon>
    </lineage>
</organism>
<dbReference type="InterPro" id="IPR023346">
    <property type="entry name" value="Lysozyme-like_dom_sf"/>
</dbReference>
<dbReference type="PANTHER" id="PTHR37423:SF2">
    <property type="entry name" value="MEMBRANE-BOUND LYTIC MUREIN TRANSGLYCOSYLASE C"/>
    <property type="match status" value="1"/>
</dbReference>
<accession>A0A330M096</accession>
<feature type="coiled-coil region" evidence="2">
    <location>
        <begin position="179"/>
        <end position="245"/>
    </location>
</feature>
<feature type="signal peptide" evidence="3">
    <location>
        <begin position="1"/>
        <end position="21"/>
    </location>
</feature>
<dbReference type="GO" id="GO:0016020">
    <property type="term" value="C:membrane"/>
    <property type="evidence" value="ECO:0007669"/>
    <property type="project" value="InterPro"/>
</dbReference>
<keyword evidence="2" id="KW-0175">Coiled coil</keyword>
<dbReference type="GO" id="GO:0008933">
    <property type="term" value="F:peptidoglycan lytic transglycosylase activity"/>
    <property type="evidence" value="ECO:0007669"/>
    <property type="project" value="InterPro"/>
</dbReference>
<dbReference type="InterPro" id="IPR008258">
    <property type="entry name" value="Transglycosylase_SLT_dom_1"/>
</dbReference>
<gene>
    <name evidence="5" type="ORF">SHEWBE_0595</name>
</gene>
<proteinExistence type="inferred from homology"/>
<evidence type="ECO:0000313" key="5">
    <source>
        <dbReference type="EMBL" id="SQH74580.1"/>
    </source>
</evidence>
<sequence>MKIRLTGLMACLLLSAPSVSAADRFSEIDAEIDKANFTQEKTQKEYQDFVFAYMAEYEHWRVEYLKEFDQYRAEIIKKWGVGDVSERHKHVEYFADKSVKTIIDYENNEVSISIIVEQSLSDEEVKLELTKQVEALVANPDSSVSKVIAGVVPEAVEEVKITPVVFSVENEKQAKQVIIEQTKAQLREIDKESDKTQLTKTDSLSIDIIEQVSIQKKKKLLAIAKERLVALADDYEKQRKQKTAKLTQKKIVEYKVALPKNGLSSRANAVIGFAEKEGEKWHISSALIMAVIHSESSFDPKATSPIPAYGLMQIVPTTAGYDVNEIVRKISGPMSSGDLYLPNVNVETGAAYLNILNKRYLKSIKNDKSRFYCMIAAYNTGAGNVAKAFNLDGARNIRKAAKVINQMSPDEVYLHLLENLPYEETKRYLKKVSGRIELYQHKI</sequence>
<evidence type="ECO:0000256" key="3">
    <source>
        <dbReference type="SAM" id="SignalP"/>
    </source>
</evidence>
<dbReference type="PROSITE" id="PS00922">
    <property type="entry name" value="TRANSGLYCOSYLASE"/>
    <property type="match status" value="1"/>
</dbReference>
<protein>
    <submittedName>
        <fullName evidence="5">Murein transglycosylase</fullName>
    </submittedName>
</protein>
<dbReference type="KEGG" id="sbk:SHEWBE_0595"/>
<reference evidence="6" key="1">
    <citation type="submission" date="2018-06" db="EMBL/GenBank/DDBJ databases">
        <authorList>
            <person name="Cea G.-C."/>
            <person name="William W."/>
        </authorList>
    </citation>
    <scope>NUCLEOTIDE SEQUENCE [LARGE SCALE GENOMIC DNA]</scope>
    <source>
        <strain evidence="6">DB21MT-2</strain>
    </source>
</reference>
<dbReference type="InterPro" id="IPR000189">
    <property type="entry name" value="Transglyc_AS"/>
</dbReference>
<comment type="similarity">
    <text evidence="1">Belongs to the transglycosylase Slt family.</text>
</comment>
<dbReference type="GO" id="GO:0000270">
    <property type="term" value="P:peptidoglycan metabolic process"/>
    <property type="evidence" value="ECO:0007669"/>
    <property type="project" value="InterPro"/>
</dbReference>
<dbReference type="Pfam" id="PF01464">
    <property type="entry name" value="SLT"/>
    <property type="match status" value="1"/>
</dbReference>
<dbReference type="EMBL" id="LS483452">
    <property type="protein sequence ID" value="SQH74580.1"/>
    <property type="molecule type" value="Genomic_DNA"/>
</dbReference>
<evidence type="ECO:0000259" key="4">
    <source>
        <dbReference type="Pfam" id="PF01464"/>
    </source>
</evidence>
<dbReference type="Gene3D" id="1.10.530.10">
    <property type="match status" value="1"/>
</dbReference>
<dbReference type="AlphaFoldDB" id="A0A330M096"/>
<keyword evidence="3" id="KW-0732">Signal</keyword>